<keyword evidence="3" id="KW-0862">Zinc</keyword>
<evidence type="ECO:0000256" key="1">
    <source>
        <dbReference type="ARBA" id="ARBA00022723"/>
    </source>
</evidence>
<dbReference type="InterPro" id="IPR056893">
    <property type="entry name" value="UBA_Nbr1_C"/>
</dbReference>
<sequence length="789" mass="87199">MEPRANEWDFVIKVKYGDTLKRFSSHVHGEAIDHNIARLKKKIVTLFKLSSGVDIILTYIDEDGEVVALDDDDELHDAAINQHLNPLRINVCLKSNTSKESYLRNETASSTTAATANCQQEENQSPGLSSIIDEVLKPVPEQFRSSLSKFSAEFLPKIASSSPVIADIVDHISKLGIQNVSQSLNRPTGEPSEIPNQTKTQPKDLNIIEEPKVLKTSIPVSAISSDPVSEQLHKKLVPTSQVDIDKTQASVCSSNLPAFEQTSGKPSIDDLLRTFWSSSETSDRQNQIGNVSCHGKSVRACPPFFVPPLQTGTQNENYNPSAPALTNAVTDLMDDHDNKPFPTGAAPTGTFDGLNFEGDKQRSTTVDPPFVIGVRPNSSGVRPNRHPNQRDDAFIDNVLHTFHRGIICDGCGMHPIVGPRYKSKVKDNYDLCSICFSEMGNGADYALIDKSHRFSRKLIKHSHRAHYRRRSSHLHGFGMPRAKLESLFIKDVTVLDGTLIPPSTPFTKIWRMRNNGTVRWPYGTRLVWVGGDQFANQDTVLLEISFDGFPMEEVDIAVDFVSPAMAGRYVSYWRLATPSGHKFGQQVWLLIEVDTSLRSSGSGLNLNLPPESSIQGPIRTIDINADPSDGLPPESVLGDSSDKLVKPNIIYETTKLNDNPTNNNAPASDVVPLSSPIPIIDLTSTKGDSSQLPPPPTTPVDNTVEDTLLKELEDMGFKQIDLNKEVLMRNEYDLEQSLDELCDYAEWYPLLDELADMGFSDRVKNKQLLIKNGGSIKRTVLDLIAGEKA</sequence>
<evidence type="ECO:0000256" key="3">
    <source>
        <dbReference type="ARBA" id="ARBA00022833"/>
    </source>
</evidence>
<dbReference type="Pfam" id="PF00569">
    <property type="entry name" value="ZZ"/>
    <property type="match status" value="1"/>
</dbReference>
<dbReference type="CDD" id="cd14947">
    <property type="entry name" value="NBR1_like"/>
    <property type="match status" value="1"/>
</dbReference>
<dbReference type="PANTHER" id="PTHR20930">
    <property type="entry name" value="OVARIAN CARCINOMA ANTIGEN CA125-RELATED"/>
    <property type="match status" value="1"/>
</dbReference>
<evidence type="ECO:0000259" key="5">
    <source>
        <dbReference type="PROSITE" id="PS50135"/>
    </source>
</evidence>
<evidence type="ECO:0000256" key="2">
    <source>
        <dbReference type="ARBA" id="ARBA00022771"/>
    </source>
</evidence>
<dbReference type="Proteomes" id="UP000734854">
    <property type="component" value="Unassembled WGS sequence"/>
</dbReference>
<feature type="domain" description="ZZ-type" evidence="5">
    <location>
        <begin position="403"/>
        <end position="453"/>
    </location>
</feature>
<reference evidence="6 7" key="1">
    <citation type="submission" date="2020-08" db="EMBL/GenBank/DDBJ databases">
        <title>Plant Genome Project.</title>
        <authorList>
            <person name="Zhang R.-G."/>
        </authorList>
    </citation>
    <scope>NUCLEOTIDE SEQUENCE [LARGE SCALE GENOMIC DNA]</scope>
    <source>
        <tissue evidence="6">Rhizome</tissue>
    </source>
</reference>
<dbReference type="AlphaFoldDB" id="A0A8J5GGH8"/>
<dbReference type="OrthoDB" id="661148at2759"/>
<keyword evidence="2 4" id="KW-0863">Zinc-finger</keyword>
<accession>A0A8J5GGH8</accession>
<dbReference type="SMART" id="SM00666">
    <property type="entry name" value="PB1"/>
    <property type="match status" value="1"/>
</dbReference>
<comment type="caution">
    <text evidence="6">The sequence shown here is derived from an EMBL/GenBank/DDBJ whole genome shotgun (WGS) entry which is preliminary data.</text>
</comment>
<gene>
    <name evidence="6" type="ORF">ZIOFF_037786</name>
</gene>
<dbReference type="Pfam" id="PF16158">
    <property type="entry name" value="N_BRCA1_IG"/>
    <property type="match status" value="1"/>
</dbReference>
<protein>
    <recommendedName>
        <fullName evidence="5">ZZ-type domain-containing protein</fullName>
    </recommendedName>
</protein>
<keyword evidence="1" id="KW-0479">Metal-binding</keyword>
<dbReference type="PANTHER" id="PTHR20930:SF0">
    <property type="entry name" value="PROTEIN ILRUN"/>
    <property type="match status" value="1"/>
</dbReference>
<dbReference type="PROSITE" id="PS50135">
    <property type="entry name" value="ZF_ZZ_2"/>
    <property type="match status" value="1"/>
</dbReference>
<dbReference type="InterPro" id="IPR032350">
    <property type="entry name" value="Nbr1_FW"/>
</dbReference>
<name>A0A8J5GGH8_ZINOF</name>
<dbReference type="InterPro" id="IPR000270">
    <property type="entry name" value="PB1_dom"/>
</dbReference>
<evidence type="ECO:0000313" key="6">
    <source>
        <dbReference type="EMBL" id="KAG6505430.1"/>
    </source>
</evidence>
<dbReference type="EMBL" id="JACMSC010000010">
    <property type="protein sequence ID" value="KAG6505430.1"/>
    <property type="molecule type" value="Genomic_DNA"/>
</dbReference>
<dbReference type="CDD" id="cd14319">
    <property type="entry name" value="UBA_NBR1"/>
    <property type="match status" value="2"/>
</dbReference>
<dbReference type="Pfam" id="PF24932">
    <property type="entry name" value="UBA_NBR1_C"/>
    <property type="match status" value="2"/>
</dbReference>
<dbReference type="Pfam" id="PF00564">
    <property type="entry name" value="PB1"/>
    <property type="match status" value="1"/>
</dbReference>
<dbReference type="InterPro" id="IPR000433">
    <property type="entry name" value="Znf_ZZ"/>
</dbReference>
<evidence type="ECO:0000313" key="7">
    <source>
        <dbReference type="Proteomes" id="UP000734854"/>
    </source>
</evidence>
<dbReference type="GO" id="GO:0008270">
    <property type="term" value="F:zinc ion binding"/>
    <property type="evidence" value="ECO:0007669"/>
    <property type="project" value="UniProtKB-KW"/>
</dbReference>
<dbReference type="SMART" id="SM00291">
    <property type="entry name" value="ZnF_ZZ"/>
    <property type="match status" value="1"/>
</dbReference>
<proteinExistence type="predicted"/>
<organism evidence="6 7">
    <name type="scientific">Zingiber officinale</name>
    <name type="common">Ginger</name>
    <name type="synonym">Amomum zingiber</name>
    <dbReference type="NCBI Taxonomy" id="94328"/>
    <lineage>
        <taxon>Eukaryota</taxon>
        <taxon>Viridiplantae</taxon>
        <taxon>Streptophyta</taxon>
        <taxon>Embryophyta</taxon>
        <taxon>Tracheophyta</taxon>
        <taxon>Spermatophyta</taxon>
        <taxon>Magnoliopsida</taxon>
        <taxon>Liliopsida</taxon>
        <taxon>Zingiberales</taxon>
        <taxon>Zingiberaceae</taxon>
        <taxon>Zingiber</taxon>
    </lineage>
</organism>
<evidence type="ECO:0000256" key="4">
    <source>
        <dbReference type="PROSITE-ProRule" id="PRU00228"/>
    </source>
</evidence>
<keyword evidence="7" id="KW-1185">Reference proteome</keyword>